<keyword evidence="2" id="KW-1185">Reference proteome</keyword>
<protein>
    <submittedName>
        <fullName evidence="1">Uncharacterized protein</fullName>
    </submittedName>
</protein>
<dbReference type="AlphaFoldDB" id="A0A4P7BYD7"/>
<name>A0A4P7BYD7_9GAMM</name>
<dbReference type="EMBL" id="CP038033">
    <property type="protein sequence ID" value="QBQ55198.1"/>
    <property type="molecule type" value="Genomic_DNA"/>
</dbReference>
<accession>A0A4P7BYD7</accession>
<organism evidence="1 2">
    <name type="scientific">Nitrosococcus wardiae</name>
    <dbReference type="NCBI Taxonomy" id="1814290"/>
    <lineage>
        <taxon>Bacteria</taxon>
        <taxon>Pseudomonadati</taxon>
        <taxon>Pseudomonadota</taxon>
        <taxon>Gammaproteobacteria</taxon>
        <taxon>Chromatiales</taxon>
        <taxon>Chromatiaceae</taxon>
        <taxon>Nitrosococcus</taxon>
    </lineage>
</organism>
<dbReference type="RefSeq" id="WP_134358466.1">
    <property type="nucleotide sequence ID" value="NZ_CP038033.1"/>
</dbReference>
<gene>
    <name evidence="1" type="ORF">E3U44_12270</name>
</gene>
<sequence>MLRVPGWLHMAFILGLVGGGSRCYRVFVEAGVDKDNLMPKVEEIKSAIESLSPEESVRLRR</sequence>
<dbReference type="Proteomes" id="UP000294325">
    <property type="component" value="Chromosome"/>
</dbReference>
<evidence type="ECO:0000313" key="2">
    <source>
        <dbReference type="Proteomes" id="UP000294325"/>
    </source>
</evidence>
<proteinExistence type="predicted"/>
<evidence type="ECO:0000313" key="1">
    <source>
        <dbReference type="EMBL" id="QBQ55198.1"/>
    </source>
</evidence>
<reference evidence="1 2" key="1">
    <citation type="submission" date="2019-03" db="EMBL/GenBank/DDBJ databases">
        <title>The genome sequence of Nitrosococcus wardiae strain D1FHST reveals the archetypal metabolic capacity of ammonia-oxidizing Gammaproteobacteria.</title>
        <authorList>
            <person name="Wang L."/>
            <person name="Lim C.K."/>
            <person name="Hanson T.E."/>
            <person name="Dang H."/>
            <person name="Klotz M.G."/>
        </authorList>
    </citation>
    <scope>NUCLEOTIDE SEQUENCE [LARGE SCALE GENOMIC DNA]</scope>
    <source>
        <strain evidence="1 2">D1FHS</strain>
    </source>
</reference>
<dbReference type="KEGG" id="nwr:E3U44_12270"/>